<dbReference type="PANTHER" id="PTHR33110">
    <property type="entry name" value="F-BOX/KELCH-REPEAT PROTEIN-RELATED"/>
    <property type="match status" value="1"/>
</dbReference>
<gene>
    <name evidence="3" type="ORF">PAHAL_8G074000</name>
</gene>
<dbReference type="PANTHER" id="PTHR33110:SF125">
    <property type="entry name" value="OS05G0570350 PROTEIN"/>
    <property type="match status" value="1"/>
</dbReference>
<dbReference type="Gene3D" id="1.20.1280.50">
    <property type="match status" value="1"/>
</dbReference>
<sequence>MAETPPPPPQRKSLQDLDMDTQRLILSRIPCRVDRGRISLVCRAWRDMVRSQQHMLVGRLLPQPRSLQWLLLRGPFPAGSNRVVCVLSGCRVHHYINVVPPDARCFGAHGGAWLFVDTREPVHRAAAVNARTGAFRNLPRELLRRADPYVYRMVIHAAALSSSPDDANCVGAAIVTAWQNAAPGAGLPPRRRCVALWRRDWPRAWDFVPPGQDDVSLNVEDVLYLNHNGAFAFVTQGEHIRICVPLRLSENMLSTKWGTLRFRPGGPLYDHFVRSRYLVVSGGELLMVVRFTPHPNMPTSKFKVFRTAKRNVNDDNADFPIALYPWAWSELDTLGGWMLFVGHGCSRSYKVDKYPGFKEGIYFLDDGKFYDDAVIFDNGNGNHYPCSDNGKWSEGQIQRCFPRSDPSVHSAPVWLLP</sequence>
<feature type="domain" description="F-box" evidence="1">
    <location>
        <begin position="15"/>
        <end position="52"/>
    </location>
</feature>
<dbReference type="InterPro" id="IPR001810">
    <property type="entry name" value="F-box_dom"/>
</dbReference>
<dbReference type="Gramene" id="PVH33832">
    <property type="protein sequence ID" value="PVH33832"/>
    <property type="gene ID" value="PAHAL_8G074000"/>
</dbReference>
<proteinExistence type="predicted"/>
<dbReference type="InterPro" id="IPR036047">
    <property type="entry name" value="F-box-like_dom_sf"/>
</dbReference>
<accession>A0A2T8I839</accession>
<dbReference type="Pfam" id="PF00646">
    <property type="entry name" value="F-box"/>
    <property type="match status" value="1"/>
</dbReference>
<protein>
    <submittedName>
        <fullName evidence="3">Uncharacterized protein</fullName>
    </submittedName>
</protein>
<evidence type="ECO:0000313" key="3">
    <source>
        <dbReference type="EMBL" id="PVH33832.1"/>
    </source>
</evidence>
<dbReference type="SUPFAM" id="SSF81383">
    <property type="entry name" value="F-box domain"/>
    <property type="match status" value="1"/>
</dbReference>
<dbReference type="AlphaFoldDB" id="A0A2T8I839"/>
<reference evidence="3" key="1">
    <citation type="submission" date="2018-04" db="EMBL/GenBank/DDBJ databases">
        <title>WGS assembly of Panicum hallii.</title>
        <authorList>
            <person name="Lovell J."/>
            <person name="Jenkins J."/>
            <person name="Lowry D."/>
            <person name="Mamidi S."/>
            <person name="Sreedasyam A."/>
            <person name="Weng X."/>
            <person name="Barry K."/>
            <person name="Bonette J."/>
            <person name="Campitelli B."/>
            <person name="Daum C."/>
            <person name="Gordon S."/>
            <person name="Gould B."/>
            <person name="Lipzen A."/>
            <person name="Macqueen A."/>
            <person name="Palacio-Mejia J."/>
            <person name="Plott C."/>
            <person name="Shakirov E."/>
            <person name="Shu S."/>
            <person name="Yoshinaga Y."/>
            <person name="Zane M."/>
            <person name="Rokhsar D."/>
            <person name="Grimwood J."/>
            <person name="Schmutz J."/>
            <person name="Juenger T."/>
        </authorList>
    </citation>
    <scope>NUCLEOTIDE SEQUENCE [LARGE SCALE GENOMIC DNA]</scope>
    <source>
        <strain evidence="3">FIL2</strain>
    </source>
</reference>
<dbReference type="InterPro" id="IPR005174">
    <property type="entry name" value="KIB1-4_b-propeller"/>
</dbReference>
<dbReference type="Pfam" id="PF03478">
    <property type="entry name" value="Beta-prop_KIB1-4"/>
    <property type="match status" value="1"/>
</dbReference>
<evidence type="ECO:0000259" key="2">
    <source>
        <dbReference type="Pfam" id="PF03478"/>
    </source>
</evidence>
<feature type="domain" description="KIB1-4 beta-propeller" evidence="2">
    <location>
        <begin position="101"/>
        <end position="371"/>
    </location>
</feature>
<dbReference type="Proteomes" id="UP000243499">
    <property type="component" value="Chromosome 8"/>
</dbReference>
<name>A0A2T8I839_9POAL</name>
<dbReference type="EMBL" id="CM008053">
    <property type="protein sequence ID" value="PVH33832.1"/>
    <property type="molecule type" value="Genomic_DNA"/>
</dbReference>
<evidence type="ECO:0000259" key="1">
    <source>
        <dbReference type="Pfam" id="PF00646"/>
    </source>
</evidence>
<organism evidence="3">
    <name type="scientific">Panicum hallii</name>
    <dbReference type="NCBI Taxonomy" id="206008"/>
    <lineage>
        <taxon>Eukaryota</taxon>
        <taxon>Viridiplantae</taxon>
        <taxon>Streptophyta</taxon>
        <taxon>Embryophyta</taxon>
        <taxon>Tracheophyta</taxon>
        <taxon>Spermatophyta</taxon>
        <taxon>Magnoliopsida</taxon>
        <taxon>Liliopsida</taxon>
        <taxon>Poales</taxon>
        <taxon>Poaceae</taxon>
        <taxon>PACMAD clade</taxon>
        <taxon>Panicoideae</taxon>
        <taxon>Panicodae</taxon>
        <taxon>Paniceae</taxon>
        <taxon>Panicinae</taxon>
        <taxon>Panicum</taxon>
        <taxon>Panicum sect. Panicum</taxon>
    </lineage>
</organism>